<dbReference type="EC" id="5.4.4.2" evidence="3"/>
<dbReference type="Proteomes" id="UP000294513">
    <property type="component" value="Unassembled WGS sequence"/>
</dbReference>
<dbReference type="Pfam" id="PF00425">
    <property type="entry name" value="Chorismate_bind"/>
    <property type="match status" value="1"/>
</dbReference>
<dbReference type="EMBL" id="SMKU01000192">
    <property type="protein sequence ID" value="TDD77934.1"/>
    <property type="molecule type" value="Genomic_DNA"/>
</dbReference>
<dbReference type="PANTHER" id="PTHR42839:SF2">
    <property type="entry name" value="ISOCHORISMATE SYNTHASE ENTC"/>
    <property type="match status" value="1"/>
</dbReference>
<evidence type="ECO:0000256" key="1">
    <source>
        <dbReference type="ARBA" id="ARBA00000799"/>
    </source>
</evidence>
<dbReference type="NCBIfam" id="TIGR00543">
    <property type="entry name" value="isochor_syn"/>
    <property type="match status" value="1"/>
</dbReference>
<reference evidence="7 8" key="1">
    <citation type="submission" date="2019-03" db="EMBL/GenBank/DDBJ databases">
        <title>Draft genome sequences of novel Actinobacteria.</title>
        <authorList>
            <person name="Sahin N."/>
            <person name="Ay H."/>
            <person name="Saygin H."/>
        </authorList>
    </citation>
    <scope>NUCLEOTIDE SEQUENCE [LARGE SCALE GENOMIC DNA]</scope>
    <source>
        <strain evidence="7 8">H3C3</strain>
    </source>
</reference>
<evidence type="ECO:0000313" key="7">
    <source>
        <dbReference type="EMBL" id="TDD77934.1"/>
    </source>
</evidence>
<keyword evidence="4 7" id="KW-0413">Isomerase</keyword>
<proteinExistence type="inferred from homology"/>
<evidence type="ECO:0000256" key="5">
    <source>
        <dbReference type="ARBA" id="ARBA00041564"/>
    </source>
</evidence>
<evidence type="ECO:0000259" key="6">
    <source>
        <dbReference type="Pfam" id="PF00425"/>
    </source>
</evidence>
<dbReference type="InterPro" id="IPR004561">
    <property type="entry name" value="IsoChor_synthase"/>
</dbReference>
<dbReference type="SUPFAM" id="SSF56322">
    <property type="entry name" value="ADC synthase"/>
    <property type="match status" value="1"/>
</dbReference>
<dbReference type="RefSeq" id="WP_131898865.1">
    <property type="nucleotide sequence ID" value="NZ_SMKU01000192.1"/>
</dbReference>
<evidence type="ECO:0000313" key="8">
    <source>
        <dbReference type="Proteomes" id="UP000294513"/>
    </source>
</evidence>
<dbReference type="InterPro" id="IPR005801">
    <property type="entry name" value="ADC_synthase"/>
</dbReference>
<protein>
    <recommendedName>
        <fullName evidence="3">isochorismate synthase</fullName>
        <ecNumber evidence="3">5.4.4.2</ecNumber>
    </recommendedName>
    <alternativeName>
        <fullName evidence="5">Isochorismate mutase</fullName>
    </alternativeName>
</protein>
<dbReference type="PANTHER" id="PTHR42839">
    <property type="entry name" value="ISOCHORISMATE SYNTHASE ENTC"/>
    <property type="match status" value="1"/>
</dbReference>
<dbReference type="Gene3D" id="3.60.120.10">
    <property type="entry name" value="Anthranilate synthase"/>
    <property type="match status" value="1"/>
</dbReference>
<comment type="caution">
    <text evidence="7">The sequence shown here is derived from an EMBL/GenBank/DDBJ whole genome shotgun (WGS) entry which is preliminary data.</text>
</comment>
<accession>A0A4R5B2Z5</accession>
<evidence type="ECO:0000256" key="2">
    <source>
        <dbReference type="ARBA" id="ARBA00005297"/>
    </source>
</evidence>
<evidence type="ECO:0000256" key="4">
    <source>
        <dbReference type="ARBA" id="ARBA00023235"/>
    </source>
</evidence>
<organism evidence="7 8">
    <name type="scientific">Actinomadura rubrisoli</name>
    <dbReference type="NCBI Taxonomy" id="2530368"/>
    <lineage>
        <taxon>Bacteria</taxon>
        <taxon>Bacillati</taxon>
        <taxon>Actinomycetota</taxon>
        <taxon>Actinomycetes</taxon>
        <taxon>Streptosporangiales</taxon>
        <taxon>Thermomonosporaceae</taxon>
        <taxon>Actinomadura</taxon>
    </lineage>
</organism>
<comment type="similarity">
    <text evidence="2">Belongs to the isochorismate synthase family.</text>
</comment>
<dbReference type="GO" id="GO:0009697">
    <property type="term" value="P:salicylic acid biosynthetic process"/>
    <property type="evidence" value="ECO:0007669"/>
    <property type="project" value="TreeGrafter"/>
</dbReference>
<name>A0A4R5B2Z5_9ACTN</name>
<dbReference type="InterPro" id="IPR015890">
    <property type="entry name" value="Chorismate_C"/>
</dbReference>
<gene>
    <name evidence="7" type="ORF">E1298_29195</name>
</gene>
<sequence>MTILTQSRADLLSDYRPEDSFFFRSAGHALLAEGTAAVVPTCNSAGGAADALVRRVRTTLAEAEAAGQPRPIVVGALPFRPVTPARLRVPATVRWTGPMAAQAPPPALPARFGSLRHVPSPDDYRSGVTAALDRLADGPARKIVLARALYLEGVRHHGVAAMLRRLAHGNPDGYVFAFDLQPGRILLGASPELLVRRSGGRVTANPLAGSAPRHADALADARAGERLLASAKDLREHAVVVEAVAEGLRPYCLDLEVPDTPSLLRTPTLWHLSTVVRGHLRDPEVTSLHLATALHPTPAVCGTPRTLAMRAIGEIEPFDRSFYSGVVGWTDSSGDGEWAVTIRCAEVADREIRVYAGAGVVEGSTPDAELAETTAKFRTFLRAIGIEQDL</sequence>
<keyword evidence="8" id="KW-1185">Reference proteome</keyword>
<dbReference type="AlphaFoldDB" id="A0A4R5B2Z5"/>
<dbReference type="GO" id="GO:0008909">
    <property type="term" value="F:isochorismate synthase activity"/>
    <property type="evidence" value="ECO:0007669"/>
    <property type="project" value="UniProtKB-EC"/>
</dbReference>
<evidence type="ECO:0000256" key="3">
    <source>
        <dbReference type="ARBA" id="ARBA00012824"/>
    </source>
</evidence>
<feature type="domain" description="Chorismate-utilising enzyme C-terminal" evidence="6">
    <location>
        <begin position="121"/>
        <end position="376"/>
    </location>
</feature>
<comment type="catalytic activity">
    <reaction evidence="1">
        <text>chorismate = isochorismate</text>
        <dbReference type="Rhea" id="RHEA:18985"/>
        <dbReference type="ChEBI" id="CHEBI:29748"/>
        <dbReference type="ChEBI" id="CHEBI:29780"/>
        <dbReference type="EC" id="5.4.4.2"/>
    </reaction>
</comment>
<dbReference type="OrthoDB" id="9806579at2"/>